<dbReference type="KEGG" id="wna:KA717_27910"/>
<dbReference type="EMBL" id="CP073041">
    <property type="protein sequence ID" value="UXE59578.1"/>
    <property type="molecule type" value="Genomic_DNA"/>
</dbReference>
<protein>
    <submittedName>
        <fullName evidence="1">Uncharacterized protein</fullName>
    </submittedName>
</protein>
<dbReference type="AlphaFoldDB" id="A0A977PUY3"/>
<evidence type="ECO:0000313" key="1">
    <source>
        <dbReference type="EMBL" id="UXE59578.1"/>
    </source>
</evidence>
<dbReference type="Proteomes" id="UP001065613">
    <property type="component" value="Chromosome"/>
</dbReference>
<accession>A0A977PUY3</accession>
<organism evidence="1">
    <name type="scientific">Woronichinia naegeliana WA131</name>
    <dbReference type="NCBI Taxonomy" id="2824559"/>
    <lineage>
        <taxon>Bacteria</taxon>
        <taxon>Bacillati</taxon>
        <taxon>Cyanobacteriota</taxon>
        <taxon>Cyanophyceae</taxon>
        <taxon>Synechococcales</taxon>
        <taxon>Coelosphaeriaceae</taxon>
        <taxon>Woronichinia</taxon>
    </lineage>
</organism>
<reference evidence="1" key="1">
    <citation type="submission" date="2021-04" db="EMBL/GenBank/DDBJ databases">
        <title>Genome sequence of Woronichinia naegeliana from Washington state freshwater lake bloom.</title>
        <authorList>
            <person name="Dreher T.W."/>
        </authorList>
    </citation>
    <scope>NUCLEOTIDE SEQUENCE</scope>
    <source>
        <strain evidence="1">WA131</strain>
    </source>
</reference>
<gene>
    <name evidence="1" type="ORF">KA717_27910</name>
</gene>
<name>A0A977PUY3_9CYAN</name>
<sequence>MTVIALSTAKAIALSKVKAITVLKFNQQDNGDRTNVILVEFLIAAIPN</sequence>
<proteinExistence type="predicted"/>